<accession>A0A1L9NB04</accession>
<sequence length="86" mass="9868">MPRLIDRAQPSTCPKKNGLLRTFTNTTIYLCESYPSRPRSVNPSPLPEPRISHDPGLKPQRRVSVQNVMQHTDQPFVFPKQVMQVI</sequence>
<dbReference type="EMBL" id="KV878187">
    <property type="protein sequence ID" value="OJI86467.1"/>
    <property type="molecule type" value="Genomic_DNA"/>
</dbReference>
<name>A0A1L9NB04_ASPTC</name>
<keyword evidence="3" id="KW-1185">Reference proteome</keyword>
<organism evidence="2 3">
    <name type="scientific">Aspergillus tubingensis (strain CBS 134.48)</name>
    <dbReference type="NCBI Taxonomy" id="767770"/>
    <lineage>
        <taxon>Eukaryota</taxon>
        <taxon>Fungi</taxon>
        <taxon>Dikarya</taxon>
        <taxon>Ascomycota</taxon>
        <taxon>Pezizomycotina</taxon>
        <taxon>Eurotiomycetes</taxon>
        <taxon>Eurotiomycetidae</taxon>
        <taxon>Eurotiales</taxon>
        <taxon>Aspergillaceae</taxon>
        <taxon>Aspergillus</taxon>
        <taxon>Aspergillus subgen. Circumdati</taxon>
    </lineage>
</organism>
<evidence type="ECO:0000256" key="1">
    <source>
        <dbReference type="SAM" id="MobiDB-lite"/>
    </source>
</evidence>
<gene>
    <name evidence="2" type="ORF">ASPTUDRAFT_39367</name>
</gene>
<dbReference type="VEuPathDB" id="FungiDB:ASPTUDRAFT_39367"/>
<protein>
    <submittedName>
        <fullName evidence="2">Uncharacterized protein</fullName>
    </submittedName>
</protein>
<evidence type="ECO:0000313" key="2">
    <source>
        <dbReference type="EMBL" id="OJI86467.1"/>
    </source>
</evidence>
<proteinExistence type="predicted"/>
<dbReference type="AlphaFoldDB" id="A0A1L9NB04"/>
<evidence type="ECO:0000313" key="3">
    <source>
        <dbReference type="Proteomes" id="UP000184304"/>
    </source>
</evidence>
<feature type="region of interest" description="Disordered" evidence="1">
    <location>
        <begin position="36"/>
        <end position="57"/>
    </location>
</feature>
<reference evidence="3" key="1">
    <citation type="journal article" date="2017" name="Genome Biol.">
        <title>Comparative genomics reveals high biological diversity and specific adaptations in the industrially and medically important fungal genus Aspergillus.</title>
        <authorList>
            <person name="de Vries R.P."/>
            <person name="Riley R."/>
            <person name="Wiebenga A."/>
            <person name="Aguilar-Osorio G."/>
            <person name="Amillis S."/>
            <person name="Uchima C.A."/>
            <person name="Anderluh G."/>
            <person name="Asadollahi M."/>
            <person name="Askin M."/>
            <person name="Barry K."/>
            <person name="Battaglia E."/>
            <person name="Bayram O."/>
            <person name="Benocci T."/>
            <person name="Braus-Stromeyer S.A."/>
            <person name="Caldana C."/>
            <person name="Canovas D."/>
            <person name="Cerqueira G.C."/>
            <person name="Chen F."/>
            <person name="Chen W."/>
            <person name="Choi C."/>
            <person name="Clum A."/>
            <person name="Dos Santos R.A."/>
            <person name="Damasio A.R."/>
            <person name="Diallinas G."/>
            <person name="Emri T."/>
            <person name="Fekete E."/>
            <person name="Flipphi M."/>
            <person name="Freyberg S."/>
            <person name="Gallo A."/>
            <person name="Gournas C."/>
            <person name="Habgood R."/>
            <person name="Hainaut M."/>
            <person name="Harispe M.L."/>
            <person name="Henrissat B."/>
            <person name="Hilden K.S."/>
            <person name="Hope R."/>
            <person name="Hossain A."/>
            <person name="Karabika E."/>
            <person name="Karaffa L."/>
            <person name="Karanyi Z."/>
            <person name="Krasevec N."/>
            <person name="Kuo A."/>
            <person name="Kusch H."/>
            <person name="LaButti K."/>
            <person name="Lagendijk E.L."/>
            <person name="Lapidus A."/>
            <person name="Levasseur A."/>
            <person name="Lindquist E."/>
            <person name="Lipzen A."/>
            <person name="Logrieco A.F."/>
            <person name="MacCabe A."/>
            <person name="Maekelae M.R."/>
            <person name="Malavazi I."/>
            <person name="Melin P."/>
            <person name="Meyer V."/>
            <person name="Mielnichuk N."/>
            <person name="Miskei M."/>
            <person name="Molnar A.P."/>
            <person name="Mule G."/>
            <person name="Ngan C.Y."/>
            <person name="Orejas M."/>
            <person name="Orosz E."/>
            <person name="Ouedraogo J.P."/>
            <person name="Overkamp K.M."/>
            <person name="Park H.-S."/>
            <person name="Perrone G."/>
            <person name="Piumi F."/>
            <person name="Punt P.J."/>
            <person name="Ram A.F."/>
            <person name="Ramon A."/>
            <person name="Rauscher S."/>
            <person name="Record E."/>
            <person name="Riano-Pachon D.M."/>
            <person name="Robert V."/>
            <person name="Roehrig J."/>
            <person name="Ruller R."/>
            <person name="Salamov A."/>
            <person name="Salih N.S."/>
            <person name="Samson R.A."/>
            <person name="Sandor E."/>
            <person name="Sanguinetti M."/>
            <person name="Schuetze T."/>
            <person name="Sepcic K."/>
            <person name="Shelest E."/>
            <person name="Sherlock G."/>
            <person name="Sophianopoulou V."/>
            <person name="Squina F.M."/>
            <person name="Sun H."/>
            <person name="Susca A."/>
            <person name="Todd R.B."/>
            <person name="Tsang A."/>
            <person name="Unkles S.E."/>
            <person name="van de Wiele N."/>
            <person name="van Rossen-Uffink D."/>
            <person name="Oliveira J.V."/>
            <person name="Vesth T.C."/>
            <person name="Visser J."/>
            <person name="Yu J.-H."/>
            <person name="Zhou M."/>
            <person name="Andersen M.R."/>
            <person name="Archer D.B."/>
            <person name="Baker S.E."/>
            <person name="Benoit I."/>
            <person name="Brakhage A.A."/>
            <person name="Braus G.H."/>
            <person name="Fischer R."/>
            <person name="Frisvad J.C."/>
            <person name="Goldman G.H."/>
            <person name="Houbraken J."/>
            <person name="Oakley B."/>
            <person name="Pocsi I."/>
            <person name="Scazzocchio C."/>
            <person name="Seiboth B."/>
            <person name="vanKuyk P.A."/>
            <person name="Wortman J."/>
            <person name="Dyer P.S."/>
            <person name="Grigoriev I.V."/>
        </authorList>
    </citation>
    <scope>NUCLEOTIDE SEQUENCE [LARGE SCALE GENOMIC DNA]</scope>
    <source>
        <strain evidence="3">CBS 134.48</strain>
    </source>
</reference>
<dbReference type="Proteomes" id="UP000184304">
    <property type="component" value="Unassembled WGS sequence"/>
</dbReference>